<dbReference type="GO" id="GO:0005762">
    <property type="term" value="C:mitochondrial large ribosomal subunit"/>
    <property type="evidence" value="ECO:0007669"/>
    <property type="project" value="TreeGrafter"/>
</dbReference>
<dbReference type="GeneID" id="90074609"/>
<keyword evidence="4 11" id="KW-0689">Ribosomal protein</keyword>
<protein>
    <recommendedName>
        <fullName evidence="7">Large ribosomal subunit protein bL27m</fullName>
    </recommendedName>
    <alternativeName>
        <fullName evidence="8">54S ribosomal protein L2, mitochondrial</fullName>
    </alternativeName>
</protein>
<keyword evidence="3" id="KW-0809">Transit peptide</keyword>
<dbReference type="GO" id="GO:0003735">
    <property type="term" value="F:structural constituent of ribosome"/>
    <property type="evidence" value="ECO:0007669"/>
    <property type="project" value="InterPro"/>
</dbReference>
<dbReference type="FunFam" id="2.40.50.100:FF:000042">
    <property type="entry name" value="50S ribosomal protein L27"/>
    <property type="match status" value="1"/>
</dbReference>
<dbReference type="SUPFAM" id="SSF110324">
    <property type="entry name" value="Ribosomal L27 protein-like"/>
    <property type="match status" value="1"/>
</dbReference>
<evidence type="ECO:0000256" key="3">
    <source>
        <dbReference type="ARBA" id="ARBA00022946"/>
    </source>
</evidence>
<dbReference type="InterPro" id="IPR001684">
    <property type="entry name" value="Ribosomal_bL27"/>
</dbReference>
<comment type="subcellular location">
    <subcellularLocation>
        <location evidence="1">Mitochondrion</location>
    </subcellularLocation>
</comment>
<dbReference type="InterPro" id="IPR018261">
    <property type="entry name" value="Ribosomal_bL27_CS"/>
</dbReference>
<dbReference type="PANTHER" id="PTHR15893">
    <property type="entry name" value="RIBOSOMAL PROTEIN L27"/>
    <property type="match status" value="1"/>
</dbReference>
<evidence type="ECO:0000313" key="12">
    <source>
        <dbReference type="Proteomes" id="UP001360560"/>
    </source>
</evidence>
<evidence type="ECO:0000256" key="8">
    <source>
        <dbReference type="ARBA" id="ARBA00035465"/>
    </source>
</evidence>
<dbReference type="GO" id="GO:0006412">
    <property type="term" value="P:translation"/>
    <property type="evidence" value="ECO:0007669"/>
    <property type="project" value="InterPro"/>
</dbReference>
<dbReference type="PRINTS" id="PR00063">
    <property type="entry name" value="RIBOSOMALL27"/>
</dbReference>
<keyword evidence="5" id="KW-0496">Mitochondrion</keyword>
<accession>A0AAV5QPP1</accession>
<comment type="caution">
    <text evidence="11">The sequence shown here is derived from an EMBL/GenBank/DDBJ whole genome shotgun (WGS) entry which is preliminary data.</text>
</comment>
<organism evidence="11 12">
    <name type="scientific">Saccharomycopsis crataegensis</name>
    <dbReference type="NCBI Taxonomy" id="43959"/>
    <lineage>
        <taxon>Eukaryota</taxon>
        <taxon>Fungi</taxon>
        <taxon>Dikarya</taxon>
        <taxon>Ascomycota</taxon>
        <taxon>Saccharomycotina</taxon>
        <taxon>Saccharomycetes</taxon>
        <taxon>Saccharomycopsidaceae</taxon>
        <taxon>Saccharomycopsis</taxon>
    </lineage>
</organism>
<dbReference type="PROSITE" id="PS00831">
    <property type="entry name" value="RIBOSOMAL_L27"/>
    <property type="match status" value="1"/>
</dbReference>
<gene>
    <name evidence="11" type="ORF">DASC09_039590</name>
</gene>
<evidence type="ECO:0000256" key="2">
    <source>
        <dbReference type="ARBA" id="ARBA00010797"/>
    </source>
</evidence>
<keyword evidence="6" id="KW-0687">Ribonucleoprotein</keyword>
<evidence type="ECO:0000256" key="9">
    <source>
        <dbReference type="SAM" id="MobiDB-lite"/>
    </source>
</evidence>
<evidence type="ECO:0000256" key="1">
    <source>
        <dbReference type="ARBA" id="ARBA00004173"/>
    </source>
</evidence>
<dbReference type="InterPro" id="IPR041244">
    <property type="entry name" value="Ribosomal_bL27m_C"/>
</dbReference>
<reference evidence="11 12" key="1">
    <citation type="journal article" date="2023" name="Elife">
        <title>Identification of key yeast species and microbe-microbe interactions impacting larval growth of Drosophila in the wild.</title>
        <authorList>
            <person name="Mure A."/>
            <person name="Sugiura Y."/>
            <person name="Maeda R."/>
            <person name="Honda K."/>
            <person name="Sakurai N."/>
            <person name="Takahashi Y."/>
            <person name="Watada M."/>
            <person name="Katoh T."/>
            <person name="Gotoh A."/>
            <person name="Gotoh Y."/>
            <person name="Taniguchi I."/>
            <person name="Nakamura K."/>
            <person name="Hayashi T."/>
            <person name="Katayama T."/>
            <person name="Uemura T."/>
            <person name="Hattori Y."/>
        </authorList>
    </citation>
    <scope>NUCLEOTIDE SEQUENCE [LARGE SCALE GENOMIC DNA]</scope>
    <source>
        <strain evidence="11 12">SC-9</strain>
    </source>
</reference>
<evidence type="ECO:0000256" key="6">
    <source>
        <dbReference type="ARBA" id="ARBA00023274"/>
    </source>
</evidence>
<dbReference type="Pfam" id="PF01016">
    <property type="entry name" value="Ribosomal_L27"/>
    <property type="match status" value="1"/>
</dbReference>
<feature type="domain" description="Large ribosomal subunit protein bL27m C-terminal" evidence="10">
    <location>
        <begin position="158"/>
        <end position="398"/>
    </location>
</feature>
<evidence type="ECO:0000259" key="10">
    <source>
        <dbReference type="Pfam" id="PF18471"/>
    </source>
</evidence>
<dbReference type="Pfam" id="PF18471">
    <property type="entry name" value="Ribosomal_L27_C"/>
    <property type="match status" value="1"/>
</dbReference>
<evidence type="ECO:0000313" key="11">
    <source>
        <dbReference type="EMBL" id="GMM36634.1"/>
    </source>
</evidence>
<evidence type="ECO:0000256" key="7">
    <source>
        <dbReference type="ARBA" id="ARBA00035267"/>
    </source>
</evidence>
<keyword evidence="12" id="KW-1185">Reference proteome</keyword>
<dbReference type="RefSeq" id="XP_064853630.1">
    <property type="nucleotide sequence ID" value="XM_064997558.1"/>
</dbReference>
<sequence length="400" mass="45568">MSSIFSLSKASSLTKKVLVAGKLLAQNNNAFNSNIPSSSLLALSSIQIRTSTKKAAGSKTNMKDSAGRRLGPKKNEGILVRTGQIIYRQRGTKIHPGENTGIGRDHTIYAKEPGYVRYYLDPFHPSRKFVGVALRKDLALPSNHWEPRVRRFGYVELKDSKSAQQEEEHLTRKDWLLKQKVDKEVEQRDIRRQTKKQELLTEFKALNIGEFSEDQLNIVASRLLNVQRFLINGFSLSESEQNVTFNDLYDYKLSLKRTEIDEAKYQELVSQYKSLASKTDEHVAFNAKYHVVKKISEEKKKAMKTELIGQLTKLTEQLPIKKDDKSKIVELITNAENTGVLTKSEIVRVRRRFLKPVAPESVAVLEKSAKKSVSYKRFDYSSNKVVTIIRSNDAFLSKAK</sequence>
<dbReference type="Gene3D" id="2.40.50.100">
    <property type="match status" value="1"/>
</dbReference>
<dbReference type="NCBIfam" id="TIGR00062">
    <property type="entry name" value="L27"/>
    <property type="match status" value="1"/>
</dbReference>
<evidence type="ECO:0000256" key="4">
    <source>
        <dbReference type="ARBA" id="ARBA00022980"/>
    </source>
</evidence>
<name>A0AAV5QPP1_9ASCO</name>
<dbReference type="Proteomes" id="UP001360560">
    <property type="component" value="Unassembled WGS sequence"/>
</dbReference>
<dbReference type="EMBL" id="BTFZ01000011">
    <property type="protein sequence ID" value="GMM36634.1"/>
    <property type="molecule type" value="Genomic_DNA"/>
</dbReference>
<proteinExistence type="inferred from homology"/>
<dbReference type="PANTHER" id="PTHR15893:SF0">
    <property type="entry name" value="LARGE RIBOSOMAL SUBUNIT PROTEIN BL27M"/>
    <property type="match status" value="1"/>
</dbReference>
<evidence type="ECO:0000256" key="5">
    <source>
        <dbReference type="ARBA" id="ARBA00023128"/>
    </source>
</evidence>
<feature type="region of interest" description="Disordered" evidence="9">
    <location>
        <begin position="53"/>
        <end position="72"/>
    </location>
</feature>
<dbReference type="AlphaFoldDB" id="A0AAV5QPP1"/>
<comment type="similarity">
    <text evidence="2">Belongs to the bacterial ribosomal protein bL27 family.</text>
</comment>